<sequence>MPSASISLIHRARNLPCTTVAANTLTLGAGEFITGIEAHWGEKDDHTRDKYIQFTTSSGKTISGGNPTKDIGKDSAPPGYQLGGFVGTCGKELDSVGVVLLRWRKHAMKW</sequence>
<comment type="caution">
    <text evidence="2">The sequence shown here is derived from an EMBL/GenBank/DDBJ whole genome shotgun (WGS) entry which is preliminary data.</text>
</comment>
<proteinExistence type="predicted"/>
<gene>
    <name evidence="2" type="ORF">GN244_ATG18524</name>
</gene>
<dbReference type="InterPro" id="IPR001229">
    <property type="entry name" value="Jacalin-like_lectin_dom"/>
</dbReference>
<name>A0A833SL51_PHYIN</name>
<dbReference type="EMBL" id="WSZM01000776">
    <property type="protein sequence ID" value="KAF4029725.1"/>
    <property type="molecule type" value="Genomic_DNA"/>
</dbReference>
<evidence type="ECO:0000259" key="1">
    <source>
        <dbReference type="Pfam" id="PF01419"/>
    </source>
</evidence>
<dbReference type="SUPFAM" id="SSF51101">
    <property type="entry name" value="Mannose-binding lectins"/>
    <property type="match status" value="1"/>
</dbReference>
<dbReference type="Gene3D" id="2.100.10.30">
    <property type="entry name" value="Jacalin-like lectin domain"/>
    <property type="match status" value="1"/>
</dbReference>
<dbReference type="InterPro" id="IPR036404">
    <property type="entry name" value="Jacalin-like_lectin_dom_sf"/>
</dbReference>
<dbReference type="AlphaFoldDB" id="A0A833SL51"/>
<evidence type="ECO:0000313" key="2">
    <source>
        <dbReference type="EMBL" id="KAF4029725.1"/>
    </source>
</evidence>
<reference evidence="2" key="1">
    <citation type="submission" date="2020-04" db="EMBL/GenBank/DDBJ databases">
        <title>Hybrid Assembly of Korean Phytophthora infestans isolates.</title>
        <authorList>
            <person name="Prokchorchik M."/>
            <person name="Lee Y."/>
            <person name="Seo J."/>
            <person name="Cho J.-H."/>
            <person name="Park Y.-E."/>
            <person name="Jang D.-C."/>
            <person name="Im J.-S."/>
            <person name="Choi J.-G."/>
            <person name="Park H.-J."/>
            <person name="Lee G.-B."/>
            <person name="Lee Y.-G."/>
            <person name="Hong S.-Y."/>
            <person name="Cho K."/>
            <person name="Sohn K.H."/>
        </authorList>
    </citation>
    <scope>NUCLEOTIDE SEQUENCE</scope>
    <source>
        <strain evidence="2">KR_1_A1</strain>
    </source>
</reference>
<feature type="domain" description="Jacalin-type lectin" evidence="1">
    <location>
        <begin position="22"/>
        <end position="98"/>
    </location>
</feature>
<evidence type="ECO:0000313" key="3">
    <source>
        <dbReference type="Proteomes" id="UP000602510"/>
    </source>
</evidence>
<protein>
    <submittedName>
        <fullName evidence="2">Putative secreted protein</fullName>
    </submittedName>
</protein>
<keyword evidence="3" id="KW-1185">Reference proteome</keyword>
<accession>A0A833SL51</accession>
<dbReference type="Pfam" id="PF01419">
    <property type="entry name" value="Jacalin"/>
    <property type="match status" value="1"/>
</dbReference>
<organism evidence="2 3">
    <name type="scientific">Phytophthora infestans</name>
    <name type="common">Potato late blight agent</name>
    <name type="synonym">Botrytis infestans</name>
    <dbReference type="NCBI Taxonomy" id="4787"/>
    <lineage>
        <taxon>Eukaryota</taxon>
        <taxon>Sar</taxon>
        <taxon>Stramenopiles</taxon>
        <taxon>Oomycota</taxon>
        <taxon>Peronosporomycetes</taxon>
        <taxon>Peronosporales</taxon>
        <taxon>Peronosporaceae</taxon>
        <taxon>Phytophthora</taxon>
    </lineage>
</organism>
<dbReference type="Proteomes" id="UP000602510">
    <property type="component" value="Unassembled WGS sequence"/>
</dbReference>